<dbReference type="PANTHER" id="PTHR43537">
    <property type="entry name" value="TRANSCRIPTIONAL REGULATOR, GNTR FAMILY"/>
    <property type="match status" value="1"/>
</dbReference>
<dbReference type="InterPro" id="IPR011711">
    <property type="entry name" value="GntR_C"/>
</dbReference>
<dbReference type="GO" id="GO:0003700">
    <property type="term" value="F:DNA-binding transcription factor activity"/>
    <property type="evidence" value="ECO:0007669"/>
    <property type="project" value="InterPro"/>
</dbReference>
<dbReference type="Gene3D" id="1.10.10.10">
    <property type="entry name" value="Winged helix-like DNA-binding domain superfamily/Winged helix DNA-binding domain"/>
    <property type="match status" value="1"/>
</dbReference>
<proteinExistence type="predicted"/>
<dbReference type="RefSeq" id="WP_090309090.1">
    <property type="nucleotide sequence ID" value="NZ_JAQVYL010000083.1"/>
</dbReference>
<keyword evidence="6" id="KW-1185">Reference proteome</keyword>
<dbReference type="SMART" id="SM00345">
    <property type="entry name" value="HTH_GNTR"/>
    <property type="match status" value="1"/>
</dbReference>
<dbReference type="InterPro" id="IPR036390">
    <property type="entry name" value="WH_DNA-bd_sf"/>
</dbReference>
<dbReference type="SUPFAM" id="SSF46785">
    <property type="entry name" value="Winged helix' DNA-binding domain"/>
    <property type="match status" value="1"/>
</dbReference>
<name>A0A1H4DJH6_9FIRM</name>
<evidence type="ECO:0000313" key="5">
    <source>
        <dbReference type="EMBL" id="SEA72688.1"/>
    </source>
</evidence>
<dbReference type="PROSITE" id="PS50949">
    <property type="entry name" value="HTH_GNTR"/>
    <property type="match status" value="1"/>
</dbReference>
<dbReference type="Pfam" id="PF07729">
    <property type="entry name" value="FCD"/>
    <property type="match status" value="1"/>
</dbReference>
<dbReference type="STRING" id="81409.SAMN04515656_1253"/>
<keyword evidence="3" id="KW-0804">Transcription</keyword>
<reference evidence="5 6" key="1">
    <citation type="submission" date="2016-10" db="EMBL/GenBank/DDBJ databases">
        <authorList>
            <person name="de Groot N.N."/>
        </authorList>
    </citation>
    <scope>NUCLEOTIDE SEQUENCE [LARGE SCALE GENOMIC DNA]</scope>
    <source>
        <strain evidence="5 6">SR12</strain>
    </source>
</reference>
<feature type="domain" description="HTH gntR-type" evidence="4">
    <location>
        <begin position="5"/>
        <end position="72"/>
    </location>
</feature>
<dbReference type="EMBL" id="FNRK01000025">
    <property type="protein sequence ID" value="SEA72688.1"/>
    <property type="molecule type" value="Genomic_DNA"/>
</dbReference>
<dbReference type="Pfam" id="PF00392">
    <property type="entry name" value="GntR"/>
    <property type="match status" value="1"/>
</dbReference>
<evidence type="ECO:0000256" key="3">
    <source>
        <dbReference type="ARBA" id="ARBA00023163"/>
    </source>
</evidence>
<dbReference type="OrthoDB" id="389878at2"/>
<gene>
    <name evidence="5" type="ORF">SAMN04515656_1253</name>
</gene>
<dbReference type="InterPro" id="IPR008920">
    <property type="entry name" value="TF_FadR/GntR_C"/>
</dbReference>
<evidence type="ECO:0000256" key="1">
    <source>
        <dbReference type="ARBA" id="ARBA00023015"/>
    </source>
</evidence>
<dbReference type="InterPro" id="IPR000524">
    <property type="entry name" value="Tscrpt_reg_HTH_GntR"/>
</dbReference>
<organism evidence="5 6">
    <name type="scientific">Eubacterium aggregans</name>
    <dbReference type="NCBI Taxonomy" id="81409"/>
    <lineage>
        <taxon>Bacteria</taxon>
        <taxon>Bacillati</taxon>
        <taxon>Bacillota</taxon>
        <taxon>Clostridia</taxon>
        <taxon>Eubacteriales</taxon>
        <taxon>Eubacteriaceae</taxon>
        <taxon>Eubacterium</taxon>
    </lineage>
</organism>
<evidence type="ECO:0000256" key="2">
    <source>
        <dbReference type="ARBA" id="ARBA00023125"/>
    </source>
</evidence>
<keyword evidence="1" id="KW-0805">Transcription regulation</keyword>
<dbReference type="AlphaFoldDB" id="A0A1H4DJH6"/>
<sequence length="219" mass="25708">MKETTLLQIQAYDYLIDSIKKGELEPGHIYSLNQMAKKMGLSKTPLRDAVLRLEQERYIDILPSKGFRLHTMTQEDIVETYQIRNAIEAYCLRELCHNMDTPGGKACVDKLQRKIDLQREIVENTGSSEDFARRDYEFHRSMVQFVGNATMLEMYRSFMYRIFWLNVTSFSKEGRMADTVTEHLHMMSMIRNQDIIGLEEQLDHHLNIAKHINLELLSK</sequence>
<dbReference type="SMART" id="SM00895">
    <property type="entry name" value="FCD"/>
    <property type="match status" value="1"/>
</dbReference>
<evidence type="ECO:0000313" key="6">
    <source>
        <dbReference type="Proteomes" id="UP000199394"/>
    </source>
</evidence>
<dbReference type="Gene3D" id="1.20.120.530">
    <property type="entry name" value="GntR ligand-binding domain-like"/>
    <property type="match status" value="1"/>
</dbReference>
<dbReference type="PANTHER" id="PTHR43537:SF24">
    <property type="entry name" value="GLUCONATE OPERON TRANSCRIPTIONAL REPRESSOR"/>
    <property type="match status" value="1"/>
</dbReference>
<dbReference type="Proteomes" id="UP000199394">
    <property type="component" value="Unassembled WGS sequence"/>
</dbReference>
<accession>A0A1H4DJH6</accession>
<keyword evidence="2 5" id="KW-0238">DNA-binding</keyword>
<protein>
    <submittedName>
        <fullName evidence="5">DNA-binding transcriptional regulator, GntR family</fullName>
    </submittedName>
</protein>
<dbReference type="InterPro" id="IPR036388">
    <property type="entry name" value="WH-like_DNA-bd_sf"/>
</dbReference>
<evidence type="ECO:0000259" key="4">
    <source>
        <dbReference type="PROSITE" id="PS50949"/>
    </source>
</evidence>
<dbReference type="SUPFAM" id="SSF48008">
    <property type="entry name" value="GntR ligand-binding domain-like"/>
    <property type="match status" value="1"/>
</dbReference>
<dbReference type="GO" id="GO:0003677">
    <property type="term" value="F:DNA binding"/>
    <property type="evidence" value="ECO:0007669"/>
    <property type="project" value="UniProtKB-KW"/>
</dbReference>